<keyword evidence="2" id="KW-0732">Signal</keyword>
<name>A0A7H4N7J4_9ENTR</name>
<sequence>MTVWKSARSATLEGLRHAQPVVVWRKPDSGPMSQLIWAPELHEIDGKWYIYFAASHTHDLDAQGMFQHRMFALECADSDPLTGKWQEKGQIKTPLDTFALDATTFRHQGKRWYLWAQKDPEIKGNTNLYLAELANPWTLKGQPVRLSQPEFDWECRGFLVNEGPAVLFHGDKLFVSYSASATDENYCMGLLWIDVNADPLAAGKLA</sequence>
<evidence type="ECO:0000313" key="6">
    <source>
        <dbReference type="Proteomes" id="UP000254863"/>
    </source>
</evidence>
<evidence type="ECO:0000256" key="4">
    <source>
        <dbReference type="ARBA" id="ARBA00023295"/>
    </source>
</evidence>
<accession>A0A7H4N7J4</accession>
<evidence type="ECO:0000313" key="5">
    <source>
        <dbReference type="EMBL" id="STV82453.1"/>
    </source>
</evidence>
<dbReference type="Gene3D" id="2.115.10.20">
    <property type="entry name" value="Glycosyl hydrolase domain, family 43"/>
    <property type="match status" value="1"/>
</dbReference>
<organism evidence="5 6">
    <name type="scientific">Klebsiella michiganensis</name>
    <dbReference type="NCBI Taxonomy" id="1134687"/>
    <lineage>
        <taxon>Bacteria</taxon>
        <taxon>Pseudomonadati</taxon>
        <taxon>Pseudomonadota</taxon>
        <taxon>Gammaproteobacteria</taxon>
        <taxon>Enterobacterales</taxon>
        <taxon>Enterobacteriaceae</taxon>
        <taxon>Klebsiella/Raoultella group</taxon>
        <taxon>Klebsiella</taxon>
    </lineage>
</organism>
<dbReference type="GO" id="GO:0046556">
    <property type="term" value="F:alpha-L-arabinofuranosidase activity"/>
    <property type="evidence" value="ECO:0007669"/>
    <property type="project" value="UniProtKB-EC"/>
</dbReference>
<dbReference type="Proteomes" id="UP000254863">
    <property type="component" value="Unassembled WGS sequence"/>
</dbReference>
<protein>
    <submittedName>
        <fullName evidence="5">Alpha-L-arabinofuranosidase II</fullName>
        <ecNumber evidence="5">3.2.1.55</ecNumber>
    </submittedName>
</protein>
<reference evidence="5 6" key="1">
    <citation type="submission" date="2018-06" db="EMBL/GenBank/DDBJ databases">
        <authorList>
            <consortium name="Pathogen Informatics"/>
            <person name="Doyle S."/>
        </authorList>
    </citation>
    <scope>NUCLEOTIDE SEQUENCE [LARGE SCALE GENOMIC DNA]</scope>
    <source>
        <strain evidence="5 6">NCTC11685</strain>
    </source>
</reference>
<dbReference type="Pfam" id="PF04616">
    <property type="entry name" value="Glyco_hydro_43"/>
    <property type="match status" value="1"/>
</dbReference>
<dbReference type="GO" id="GO:0005975">
    <property type="term" value="P:carbohydrate metabolic process"/>
    <property type="evidence" value="ECO:0007669"/>
    <property type="project" value="InterPro"/>
</dbReference>
<dbReference type="PANTHER" id="PTHR43817">
    <property type="entry name" value="GLYCOSYL HYDROLASE"/>
    <property type="match status" value="1"/>
</dbReference>
<dbReference type="SUPFAM" id="SSF75005">
    <property type="entry name" value="Arabinanase/levansucrase/invertase"/>
    <property type="match status" value="1"/>
</dbReference>
<keyword evidence="3 5" id="KW-0378">Hydrolase</keyword>
<evidence type="ECO:0000256" key="1">
    <source>
        <dbReference type="ARBA" id="ARBA00009865"/>
    </source>
</evidence>
<gene>
    <name evidence="5" type="ORF">NCTC11685_03039</name>
</gene>
<evidence type="ECO:0000256" key="3">
    <source>
        <dbReference type="ARBA" id="ARBA00022801"/>
    </source>
</evidence>
<proteinExistence type="inferred from homology"/>
<keyword evidence="4 5" id="KW-0326">Glycosidase</keyword>
<dbReference type="AlphaFoldDB" id="A0A7H4N7J4"/>
<dbReference type="InterPro" id="IPR023296">
    <property type="entry name" value="Glyco_hydro_beta-prop_sf"/>
</dbReference>
<comment type="similarity">
    <text evidence="1">Belongs to the glycosyl hydrolase 43 family.</text>
</comment>
<dbReference type="InterPro" id="IPR006710">
    <property type="entry name" value="Glyco_hydro_43"/>
</dbReference>
<evidence type="ECO:0000256" key="2">
    <source>
        <dbReference type="ARBA" id="ARBA00022729"/>
    </source>
</evidence>
<comment type="caution">
    <text evidence="5">The sequence shown here is derived from an EMBL/GenBank/DDBJ whole genome shotgun (WGS) entry which is preliminary data.</text>
</comment>
<dbReference type="PANTHER" id="PTHR43817:SF1">
    <property type="entry name" value="HYDROLASE, FAMILY 43, PUTATIVE (AFU_ORTHOLOGUE AFUA_3G01660)-RELATED"/>
    <property type="match status" value="1"/>
</dbReference>
<dbReference type="EMBL" id="UGMS01000001">
    <property type="protein sequence ID" value="STV82453.1"/>
    <property type="molecule type" value="Genomic_DNA"/>
</dbReference>
<dbReference type="EC" id="3.2.1.55" evidence="5"/>